<dbReference type="RefSeq" id="WP_089965801.1">
    <property type="nucleotide sequence ID" value="NZ_FNJM01000001.1"/>
</dbReference>
<dbReference type="EMBL" id="FNJM01000001">
    <property type="protein sequence ID" value="SDO86931.1"/>
    <property type="molecule type" value="Genomic_DNA"/>
</dbReference>
<organism evidence="1 2">
    <name type="scientific">Clostridium gasigenes</name>
    <dbReference type="NCBI Taxonomy" id="94869"/>
    <lineage>
        <taxon>Bacteria</taxon>
        <taxon>Bacillati</taxon>
        <taxon>Bacillota</taxon>
        <taxon>Clostridia</taxon>
        <taxon>Eubacteriales</taxon>
        <taxon>Clostridiaceae</taxon>
        <taxon>Clostridium</taxon>
    </lineage>
</organism>
<dbReference type="AlphaFoldDB" id="A0A1H0N2U0"/>
<evidence type="ECO:0000313" key="2">
    <source>
        <dbReference type="Proteomes" id="UP000198597"/>
    </source>
</evidence>
<protein>
    <submittedName>
        <fullName evidence="1">Uncharacterized protein</fullName>
    </submittedName>
</protein>
<dbReference type="Proteomes" id="UP000198597">
    <property type="component" value="Unassembled WGS sequence"/>
</dbReference>
<gene>
    <name evidence="1" type="ORF">SAMN04488529_101663</name>
</gene>
<name>A0A1H0N2U0_9CLOT</name>
<dbReference type="STRING" id="94869.SAMN04488529_101663"/>
<evidence type="ECO:0000313" key="1">
    <source>
        <dbReference type="EMBL" id="SDO86931.1"/>
    </source>
</evidence>
<sequence>MEQLAEMKEVKDILDSENTQYISLDNSIIIKQKNINDKEVINIRNYFIDGTCISTYCYFEEFKEKIEALING</sequence>
<proteinExistence type="predicted"/>
<reference evidence="1 2" key="1">
    <citation type="submission" date="2016-10" db="EMBL/GenBank/DDBJ databases">
        <authorList>
            <person name="de Groot N.N."/>
        </authorList>
    </citation>
    <scope>NUCLEOTIDE SEQUENCE [LARGE SCALE GENOMIC DNA]</scope>
    <source>
        <strain evidence="1 2">DSM 12272</strain>
    </source>
</reference>
<accession>A0A1H0N2U0</accession>
<keyword evidence="2" id="KW-1185">Reference proteome</keyword>